<evidence type="ECO:0000256" key="2">
    <source>
        <dbReference type="ARBA" id="ARBA00022737"/>
    </source>
</evidence>
<dbReference type="Pfam" id="PF13041">
    <property type="entry name" value="PPR_2"/>
    <property type="match status" value="2"/>
</dbReference>
<reference evidence="4 5" key="1">
    <citation type="journal article" date="2010" name="Nature">
        <title>Genome sequence of the palaeopolyploid soybean.</title>
        <authorList>
            <person name="Schmutz J."/>
            <person name="Cannon S.B."/>
            <person name="Schlueter J."/>
            <person name="Ma J."/>
            <person name="Mitros T."/>
            <person name="Nelson W."/>
            <person name="Hyten D.L."/>
            <person name="Song Q."/>
            <person name="Thelen J.J."/>
            <person name="Cheng J."/>
            <person name="Xu D."/>
            <person name="Hellsten U."/>
            <person name="May G.D."/>
            <person name="Yu Y."/>
            <person name="Sakurai T."/>
            <person name="Umezawa T."/>
            <person name="Bhattacharyya M.K."/>
            <person name="Sandhu D."/>
            <person name="Valliyodan B."/>
            <person name="Lindquist E."/>
            <person name="Peto M."/>
            <person name="Grant D."/>
            <person name="Shu S."/>
            <person name="Goodstein D."/>
            <person name="Barry K."/>
            <person name="Futrell-Griggs M."/>
            <person name="Abernathy B."/>
            <person name="Du J."/>
            <person name="Tian Z."/>
            <person name="Zhu L."/>
            <person name="Gill N."/>
            <person name="Joshi T."/>
            <person name="Libault M."/>
            <person name="Sethuraman A."/>
            <person name="Zhang X.-C."/>
            <person name="Shinozaki K."/>
            <person name="Nguyen H.T."/>
            <person name="Wing R.A."/>
            <person name="Cregan P."/>
            <person name="Specht J."/>
            <person name="Grimwood J."/>
            <person name="Rokhsar D."/>
            <person name="Stacey G."/>
            <person name="Shoemaker R.C."/>
            <person name="Jackson S.A."/>
        </authorList>
    </citation>
    <scope>NUCLEOTIDE SEQUENCE [LARGE SCALE GENOMIC DNA]</scope>
    <source>
        <strain evidence="5">cv. Williams 82</strain>
        <tissue evidence="4">Callus</tissue>
    </source>
</reference>
<dbReference type="AlphaFoldDB" id="K7M4W3"/>
<dbReference type="InterPro" id="IPR051114">
    <property type="entry name" value="Mito_RNA_Proc_CCM1"/>
</dbReference>
<dbReference type="PANTHER" id="PTHR47934:SF28">
    <property type="entry name" value="OS04G0488500 PROTEIN"/>
    <property type="match status" value="1"/>
</dbReference>
<dbReference type="OMA" id="NMFERTI"/>
<dbReference type="InterPro" id="IPR011990">
    <property type="entry name" value="TPR-like_helical_dom_sf"/>
</dbReference>
<feature type="repeat" description="PPR" evidence="3">
    <location>
        <begin position="294"/>
        <end position="328"/>
    </location>
</feature>
<dbReference type="EMBL" id="CM000847">
    <property type="protein sequence ID" value="KRH14721.1"/>
    <property type="molecule type" value="Genomic_DNA"/>
</dbReference>
<accession>K7M4W3</accession>
<dbReference type="SMR" id="K7M4W3"/>
<dbReference type="HOGENOM" id="CLU_002706_49_20_1"/>
<gene>
    <name evidence="4" type="ORF">GLYMA_14G044600</name>
</gene>
<evidence type="ECO:0000313" key="5">
    <source>
        <dbReference type="EnsemblPlants" id="KRH14721"/>
    </source>
</evidence>
<reference evidence="4" key="3">
    <citation type="submission" date="2018-07" db="EMBL/GenBank/DDBJ databases">
        <title>WGS assembly of Glycine max.</title>
        <authorList>
            <person name="Schmutz J."/>
            <person name="Cannon S."/>
            <person name="Schlueter J."/>
            <person name="Ma J."/>
            <person name="Mitros T."/>
            <person name="Nelson W."/>
            <person name="Hyten D."/>
            <person name="Song Q."/>
            <person name="Thelen J."/>
            <person name="Cheng J."/>
            <person name="Xu D."/>
            <person name="Hellsten U."/>
            <person name="May G."/>
            <person name="Yu Y."/>
            <person name="Sakurai T."/>
            <person name="Umezawa T."/>
            <person name="Bhattacharyya M."/>
            <person name="Sandhu D."/>
            <person name="Valliyodan B."/>
            <person name="Lindquist E."/>
            <person name="Peto M."/>
            <person name="Grant D."/>
            <person name="Shu S."/>
            <person name="Goodstein D."/>
            <person name="Barry K."/>
            <person name="Futrell-Griggs M."/>
            <person name="Abernathy B."/>
            <person name="Du J."/>
            <person name="Tian Z."/>
            <person name="Zhu L."/>
            <person name="Gill N."/>
            <person name="Joshi T."/>
            <person name="Libault M."/>
            <person name="Sethuraman A."/>
            <person name="Zhang X."/>
            <person name="Shinozaki K."/>
            <person name="Nguyen H."/>
            <person name="Wing R."/>
            <person name="Cregan P."/>
            <person name="Specht J."/>
            <person name="Grimwood J."/>
            <person name="Rokhsar D."/>
            <person name="Stacey G."/>
            <person name="Shoemaker R."/>
            <person name="Jackson S."/>
        </authorList>
    </citation>
    <scope>NUCLEOTIDE SEQUENCE</scope>
    <source>
        <tissue evidence="4">Callus</tissue>
    </source>
</reference>
<feature type="repeat" description="PPR" evidence="3">
    <location>
        <begin position="400"/>
        <end position="434"/>
    </location>
</feature>
<dbReference type="eggNOG" id="KOG4197">
    <property type="taxonomic scope" value="Eukaryota"/>
</dbReference>
<comment type="similarity">
    <text evidence="1">Belongs to the PPR family. P subfamily.</text>
</comment>
<protein>
    <recommendedName>
        <fullName evidence="7">Pentacotripeptide-repeat region of PRORP domain-containing protein</fullName>
    </recommendedName>
</protein>
<evidence type="ECO:0000256" key="1">
    <source>
        <dbReference type="ARBA" id="ARBA00007626"/>
    </source>
</evidence>
<evidence type="ECO:0000256" key="3">
    <source>
        <dbReference type="PROSITE-ProRule" id="PRU00708"/>
    </source>
</evidence>
<proteinExistence type="inferred from homology"/>
<reference evidence="5" key="2">
    <citation type="submission" date="2018-02" db="UniProtKB">
        <authorList>
            <consortium name="EnsemblPlants"/>
        </authorList>
    </citation>
    <scope>IDENTIFICATION</scope>
    <source>
        <strain evidence="5">Williams 82</strain>
    </source>
</reference>
<dbReference type="Gene3D" id="1.25.40.10">
    <property type="entry name" value="Tetratricopeptide repeat domain"/>
    <property type="match status" value="3"/>
</dbReference>
<evidence type="ECO:0000313" key="6">
    <source>
        <dbReference type="Proteomes" id="UP000008827"/>
    </source>
</evidence>
<evidence type="ECO:0000313" key="4">
    <source>
        <dbReference type="EMBL" id="KRH14721.1"/>
    </source>
</evidence>
<keyword evidence="2" id="KW-0677">Repeat</keyword>
<dbReference type="InParanoid" id="K7M4W3"/>
<evidence type="ECO:0008006" key="7">
    <source>
        <dbReference type="Google" id="ProtNLM"/>
    </source>
</evidence>
<dbReference type="PANTHER" id="PTHR47934">
    <property type="entry name" value="PENTATRICOPEPTIDE REPEAT-CONTAINING PROTEIN PET309, MITOCHONDRIAL"/>
    <property type="match status" value="1"/>
</dbReference>
<name>K7M4W3_SOYBN</name>
<dbReference type="PaxDb" id="3847-GLYMA14G04900.2"/>
<organism evidence="5">
    <name type="scientific">Glycine max</name>
    <name type="common">Soybean</name>
    <name type="synonym">Glycine hispida</name>
    <dbReference type="NCBI Taxonomy" id="3847"/>
    <lineage>
        <taxon>Eukaryota</taxon>
        <taxon>Viridiplantae</taxon>
        <taxon>Streptophyta</taxon>
        <taxon>Embryophyta</taxon>
        <taxon>Tracheophyta</taxon>
        <taxon>Spermatophyta</taxon>
        <taxon>Magnoliopsida</taxon>
        <taxon>eudicotyledons</taxon>
        <taxon>Gunneridae</taxon>
        <taxon>Pentapetalae</taxon>
        <taxon>rosids</taxon>
        <taxon>fabids</taxon>
        <taxon>Fabales</taxon>
        <taxon>Fabaceae</taxon>
        <taxon>Papilionoideae</taxon>
        <taxon>50 kb inversion clade</taxon>
        <taxon>NPAAA clade</taxon>
        <taxon>indigoferoid/millettioid clade</taxon>
        <taxon>Phaseoleae</taxon>
        <taxon>Glycine</taxon>
        <taxon>Glycine subgen. Soja</taxon>
    </lineage>
</organism>
<dbReference type="NCBIfam" id="TIGR00756">
    <property type="entry name" value="PPR"/>
    <property type="match status" value="3"/>
</dbReference>
<dbReference type="Pfam" id="PF13812">
    <property type="entry name" value="PPR_3"/>
    <property type="match status" value="1"/>
</dbReference>
<keyword evidence="6" id="KW-1185">Reference proteome</keyword>
<dbReference type="InterPro" id="IPR002885">
    <property type="entry name" value="PPR_rpt"/>
</dbReference>
<sequence>MSNSLPHFCIVCTVLPSLKQHHHDVSQTPSEPLLRRFCSLPPPSPRDESDVELVSKLLLQHHNPFHATESSLQLHSITLTPTLLRLKNHSKIALSLFHCAKTLPEPLSPTHPTPSSSTPWPRFANSTCMVTHRRNGPKPPHPNPFYFPNPNSPPHLRPPHAPSHICVLLDTLCKYGHVRLAAEVFNKNKHTFPTIVKIYTVLIYGWGKLGSVKMAQTFLKDMIDKGIEPNVVTYNMFERTIRNAEEVFDQMRESGIEPEVTSFSILLHVNSRAHMPQLVLDQLRLMKEKGICPNVVMYTSVIKCLASCGWLEDAERLLEEMVRDGVSPCAATYNCFFKKFRGRKDGESALRMFKRMKVDGLCAPSSHTYVILIRMFLRFEMIKVVKEIWEDMKETGAGLDLDLYTVLIHGLCERQKWREACHYFVEMIENGFLLLKGTFDTLYRGLIQADMLRTWRRLMKMLDEELITFGSEFQNYQLKPYRR</sequence>
<feature type="repeat" description="PPR" evidence="3">
    <location>
        <begin position="195"/>
        <end position="229"/>
    </location>
</feature>
<dbReference type="Gramene" id="KRH14721">
    <property type="protein sequence ID" value="KRH14721"/>
    <property type="gene ID" value="GLYMA_14G044600"/>
</dbReference>
<dbReference type="Pfam" id="PF01535">
    <property type="entry name" value="PPR"/>
    <property type="match status" value="2"/>
</dbReference>
<dbReference type="Proteomes" id="UP000008827">
    <property type="component" value="Chromosome 14"/>
</dbReference>
<dbReference type="PROSITE" id="PS51375">
    <property type="entry name" value="PPR"/>
    <property type="match status" value="3"/>
</dbReference>
<dbReference type="EnsemblPlants" id="KRH14721">
    <property type="protein sequence ID" value="KRH14721"/>
    <property type="gene ID" value="GLYMA_14G044600"/>
</dbReference>